<feature type="compositionally biased region" description="Basic and acidic residues" evidence="1">
    <location>
        <begin position="111"/>
        <end position="135"/>
    </location>
</feature>
<feature type="compositionally biased region" description="Basic and acidic residues" evidence="1">
    <location>
        <begin position="204"/>
        <end position="226"/>
    </location>
</feature>
<feature type="compositionally biased region" description="Basic and acidic residues" evidence="1">
    <location>
        <begin position="387"/>
        <end position="396"/>
    </location>
</feature>
<feature type="compositionally biased region" description="Low complexity" evidence="1">
    <location>
        <begin position="136"/>
        <end position="145"/>
    </location>
</feature>
<feature type="region of interest" description="Disordered" evidence="1">
    <location>
        <begin position="358"/>
        <end position="466"/>
    </location>
</feature>
<feature type="compositionally biased region" description="Basic and acidic residues" evidence="1">
    <location>
        <begin position="404"/>
        <end position="457"/>
    </location>
</feature>
<accession>A0A1U7DH85</accession>
<feature type="region of interest" description="Disordered" evidence="1">
    <location>
        <begin position="21"/>
        <end position="338"/>
    </location>
</feature>
<feature type="compositionally biased region" description="Basic and acidic residues" evidence="1">
    <location>
        <begin position="314"/>
        <end position="323"/>
    </location>
</feature>
<accession>A0A2M9DE39</accession>
<dbReference type="RefSeq" id="WP_076979359.1">
    <property type="nucleotide sequence ID" value="NZ_CP019124.1"/>
</dbReference>
<organism evidence="2 3">
    <name type="scientific">Brevirhabdus pacifica</name>
    <dbReference type="NCBI Taxonomy" id="1267768"/>
    <lineage>
        <taxon>Bacteria</taxon>
        <taxon>Pseudomonadati</taxon>
        <taxon>Pseudomonadota</taxon>
        <taxon>Alphaproteobacteria</taxon>
        <taxon>Rhodobacterales</taxon>
        <taxon>Paracoccaceae</taxon>
        <taxon>Brevirhabdus</taxon>
    </lineage>
</organism>
<dbReference type="OrthoDB" id="7875768at2"/>
<proteinExistence type="predicted"/>
<sequence>MSDPVKQAPFEDVLSSIRRLVREETGDPSRRRPRVDVRAEEAAEAAHAPQEKPADAPVDAVVDASDAEADRVAAADADKADRADKVAASDPYSEEAKQGLLDSLDMLMGRKGAEPVRREPTFTGSRRRDAAREDATGASTDATASRVMDPARDRPEALVLTPAFRIRPEAAAQEDGAEDGAEGKGEDRSAEARADEGSAPASKVEAKTEDTAGSGRERSADDDAKAAARRGPPLSAISIPEFLANRRGRVHDSKKGAPEVADDDAAPAAPKPAAEEKGLPWFRHSRRADDAPAAGTTEPAEQAEATPPVDTFYEDEHAQEDSPPRIPSFEALRGLDRRTAHEATRDALADVVKAMSQEAAREALERAATEAEASDEGEEIDAGATEAKADEQDSDARNAQAWEEAARKVEAPLSEAHAKESDKAPEEPVAKKAKPLKDTSENIDRMFAEARAARPDDGPQAPPADADLFESHRAAKLDEVADFQSDEPEVEPLAPNRLRRVVWAEKEAPLATTGPAPSEAEELDEVAPSERFGAASEPVMDEEALRELVAEMVRAELQGALGERITRNVRKLVRREIHQMLAAQDFD</sequence>
<gene>
    <name evidence="2" type="ORF">BV394_06070</name>
</gene>
<keyword evidence="3" id="KW-1185">Reference proteome</keyword>
<name>A0A1U7DH85_9RHOB</name>
<feature type="compositionally biased region" description="Basic and acidic residues" evidence="1">
    <location>
        <begin position="68"/>
        <end position="87"/>
    </location>
</feature>
<dbReference type="Proteomes" id="UP000187266">
    <property type="component" value="Chromosome"/>
</dbReference>
<dbReference type="STRING" id="1267768.BV394_06070"/>
<feature type="compositionally biased region" description="Basic and acidic residues" evidence="1">
    <location>
        <begin position="21"/>
        <end position="41"/>
    </location>
</feature>
<feature type="compositionally biased region" description="Basic and acidic residues" evidence="1">
    <location>
        <begin position="181"/>
        <end position="196"/>
    </location>
</feature>
<protein>
    <submittedName>
        <fullName evidence="2">Uncharacterized protein</fullName>
    </submittedName>
</protein>
<evidence type="ECO:0000256" key="1">
    <source>
        <dbReference type="SAM" id="MobiDB-lite"/>
    </source>
</evidence>
<feature type="compositionally biased region" description="Acidic residues" evidence="1">
    <location>
        <begin position="372"/>
        <end position="381"/>
    </location>
</feature>
<dbReference type="AlphaFoldDB" id="A0A1U7DH85"/>
<feature type="compositionally biased region" description="Basic and acidic residues" evidence="1">
    <location>
        <begin position="359"/>
        <end position="369"/>
    </location>
</feature>
<evidence type="ECO:0000313" key="3">
    <source>
        <dbReference type="Proteomes" id="UP000187266"/>
    </source>
</evidence>
<feature type="compositionally biased region" description="Low complexity" evidence="1">
    <location>
        <begin position="55"/>
        <end position="64"/>
    </location>
</feature>
<evidence type="ECO:0000313" key="2">
    <source>
        <dbReference type="EMBL" id="APX89336.1"/>
    </source>
</evidence>
<dbReference type="EMBL" id="CP019124">
    <property type="protein sequence ID" value="APX89336.1"/>
    <property type="molecule type" value="Genomic_DNA"/>
</dbReference>
<reference evidence="2 3" key="1">
    <citation type="submission" date="2017-01" db="EMBL/GenBank/DDBJ databases">
        <title>Genomic analysis of Xuhuaishuia manganoxidans DY6-4.</title>
        <authorList>
            <person name="Wang X."/>
        </authorList>
    </citation>
    <scope>NUCLEOTIDE SEQUENCE [LARGE SCALE GENOMIC DNA]</scope>
    <source>
        <strain evidence="2 3">DY6-4</strain>
    </source>
</reference>
<feature type="region of interest" description="Disordered" evidence="1">
    <location>
        <begin position="508"/>
        <end position="539"/>
    </location>
</feature>